<accession>A0ABS3YWI8</accession>
<evidence type="ECO:0000313" key="1">
    <source>
        <dbReference type="EMBL" id="MBO9202292.1"/>
    </source>
</evidence>
<dbReference type="Proteomes" id="UP000677244">
    <property type="component" value="Unassembled WGS sequence"/>
</dbReference>
<organism evidence="1 2">
    <name type="scientific">Niastella soli</name>
    <dbReference type="NCBI Taxonomy" id="2821487"/>
    <lineage>
        <taxon>Bacteria</taxon>
        <taxon>Pseudomonadati</taxon>
        <taxon>Bacteroidota</taxon>
        <taxon>Chitinophagia</taxon>
        <taxon>Chitinophagales</taxon>
        <taxon>Chitinophagaceae</taxon>
        <taxon>Niastella</taxon>
    </lineage>
</organism>
<dbReference type="Gene3D" id="2.60.220.30">
    <property type="match status" value="1"/>
</dbReference>
<comment type="caution">
    <text evidence="1">The sequence shown here is derived from an EMBL/GenBank/DDBJ whole genome shotgun (WGS) entry which is preliminary data.</text>
</comment>
<sequence length="424" mass="45178">MKKICLFGFLATVCMLACKKSQDGNDSNNSKEEGLVTAVGAPAGTPVSKSIGNTGGSISSTDGRLTIDVPAGAFNTAQQITIQPISNNGPSGVNKAYRITPHNIQFAKPVKITFSYNDSDVSGSAPAFLGISYQNEQGIWQAKRTTIVDTTAKTISALTSHFSDWNIFRGLEMTPEDTVIETGKSLKLKVYVALEDVFVPLPVEGEDLVVALPARKEVAEKYVKQWIKSGDGTLTPQGNAATYTAPNMEPTRNPVSVSAELNIPGKGKLYLVSNITVVSDEAVIIKAGAGPGSGSYVLTKAPQAIYDAVNNVTHISVHDAAGDAQNSKRVELVFKGNVADTIAWNHNHDVELTYTVRTNGVNTVYKSVWSNINGWHDSDGGVYLASFGNKGEYIMGTFAASKAGYLNGLETATSLSGMFKIKRL</sequence>
<keyword evidence="2" id="KW-1185">Reference proteome</keyword>
<dbReference type="RefSeq" id="WP_209140338.1">
    <property type="nucleotide sequence ID" value="NZ_JAGHKO010000004.1"/>
</dbReference>
<evidence type="ECO:0008006" key="3">
    <source>
        <dbReference type="Google" id="ProtNLM"/>
    </source>
</evidence>
<protein>
    <recommendedName>
        <fullName evidence="3">ZU5 domain-containing protein</fullName>
    </recommendedName>
</protein>
<evidence type="ECO:0000313" key="2">
    <source>
        <dbReference type="Proteomes" id="UP000677244"/>
    </source>
</evidence>
<proteinExistence type="predicted"/>
<gene>
    <name evidence="1" type="ORF">J7I42_18550</name>
</gene>
<reference evidence="1 2" key="1">
    <citation type="submission" date="2021-03" db="EMBL/GenBank/DDBJ databases">
        <title>Assistant Professor.</title>
        <authorList>
            <person name="Huq M.A."/>
        </authorList>
    </citation>
    <scope>NUCLEOTIDE SEQUENCE [LARGE SCALE GENOMIC DNA]</scope>
    <source>
        <strain evidence="1 2">MAH-29</strain>
    </source>
</reference>
<dbReference type="EMBL" id="JAGHKO010000004">
    <property type="protein sequence ID" value="MBO9202292.1"/>
    <property type="molecule type" value="Genomic_DNA"/>
</dbReference>
<name>A0ABS3YWI8_9BACT</name>